<feature type="region of interest" description="Disordered" evidence="1">
    <location>
        <begin position="40"/>
        <end position="73"/>
    </location>
</feature>
<reference evidence="3 4" key="1">
    <citation type="submission" date="2018-06" db="EMBL/GenBank/DDBJ databases">
        <authorList>
            <consortium name="Pathogen Informatics"/>
            <person name="Doyle S."/>
        </authorList>
    </citation>
    <scope>NUCLEOTIDE SEQUENCE [LARGE SCALE GENOMIC DNA]</scope>
    <source>
        <strain evidence="3 4">NCTC12224</strain>
    </source>
</reference>
<feature type="transmembrane region" description="Helical" evidence="2">
    <location>
        <begin position="133"/>
        <end position="151"/>
    </location>
</feature>
<dbReference type="OrthoDB" id="9876366at2"/>
<organism evidence="3 4">
    <name type="scientific">Streptococcus hyointestinalis</name>
    <dbReference type="NCBI Taxonomy" id="1337"/>
    <lineage>
        <taxon>Bacteria</taxon>
        <taxon>Bacillati</taxon>
        <taxon>Bacillota</taxon>
        <taxon>Bacilli</taxon>
        <taxon>Lactobacillales</taxon>
        <taxon>Streptococcaceae</taxon>
        <taxon>Streptococcus</taxon>
    </lineage>
</organism>
<protein>
    <submittedName>
        <fullName evidence="3">Uncharacterized protein</fullName>
    </submittedName>
</protein>
<gene>
    <name evidence="3" type="ORF">NCTC12224_00046</name>
</gene>
<evidence type="ECO:0000313" key="3">
    <source>
        <dbReference type="EMBL" id="SUN57982.1"/>
    </source>
</evidence>
<name>A0A380K1T8_9STRE</name>
<feature type="region of interest" description="Disordered" evidence="1">
    <location>
        <begin position="1"/>
        <end position="25"/>
    </location>
</feature>
<evidence type="ECO:0000256" key="2">
    <source>
        <dbReference type="SAM" id="Phobius"/>
    </source>
</evidence>
<proteinExistence type="predicted"/>
<dbReference type="EMBL" id="UHFN01000002">
    <property type="protein sequence ID" value="SUN57982.1"/>
    <property type="molecule type" value="Genomic_DNA"/>
</dbReference>
<evidence type="ECO:0000256" key="1">
    <source>
        <dbReference type="SAM" id="MobiDB-lite"/>
    </source>
</evidence>
<dbReference type="AlphaFoldDB" id="A0A380K1T8"/>
<dbReference type="Proteomes" id="UP000254924">
    <property type="component" value="Unassembled WGS sequence"/>
</dbReference>
<evidence type="ECO:0000313" key="4">
    <source>
        <dbReference type="Proteomes" id="UP000254924"/>
    </source>
</evidence>
<keyword evidence="2" id="KW-0812">Transmembrane</keyword>
<accession>A0A380K1T8</accession>
<keyword evidence="4" id="KW-1185">Reference proteome</keyword>
<sequence>MVKYRFKRTSKEEEPANKRNPYLVDDDYYQDVVDTISETDYTESAYSYSDDPDEYSAYYDDPRDNRIQENQNEYPQRPGMIARARNAYQNKVNDIKDYYNDQVEYQKSYYEDSNARWIQKQQAKRDSEFMQKLIISFTVLAIISFIIFLLTRL</sequence>
<keyword evidence="2" id="KW-1133">Transmembrane helix</keyword>
<keyword evidence="2" id="KW-0472">Membrane</keyword>